<dbReference type="EMBL" id="FNKB01000001">
    <property type="protein sequence ID" value="SDQ06527.1"/>
    <property type="molecule type" value="Genomic_DNA"/>
</dbReference>
<dbReference type="Gene3D" id="3.40.605.10">
    <property type="entry name" value="Aldehyde Dehydrogenase, Chain A, domain 1"/>
    <property type="match status" value="1"/>
</dbReference>
<evidence type="ECO:0000313" key="5">
    <source>
        <dbReference type="Proteomes" id="UP000182690"/>
    </source>
</evidence>
<dbReference type="InterPro" id="IPR016163">
    <property type="entry name" value="Ald_DH_C"/>
</dbReference>
<reference evidence="4 5" key="1">
    <citation type="submission" date="2016-10" db="EMBL/GenBank/DDBJ databases">
        <authorList>
            <person name="de Groot N.N."/>
        </authorList>
    </citation>
    <scope>NUCLEOTIDE SEQUENCE [LARGE SCALE GENOMIC DNA]</scope>
    <source>
        <strain evidence="4 5">DSM 22788</strain>
    </source>
</reference>
<dbReference type="OrthoDB" id="6882680at2"/>
<feature type="region of interest" description="Disordered" evidence="2">
    <location>
        <begin position="1"/>
        <end position="20"/>
    </location>
</feature>
<dbReference type="InterPro" id="IPR016162">
    <property type="entry name" value="Ald_DH_N"/>
</dbReference>
<name>A0A1H0XUB9_9MICO</name>
<feature type="compositionally biased region" description="Low complexity" evidence="2">
    <location>
        <begin position="10"/>
        <end position="20"/>
    </location>
</feature>
<dbReference type="AlphaFoldDB" id="A0A1H0XUB9"/>
<dbReference type="Pfam" id="PF00171">
    <property type="entry name" value="Aldedh"/>
    <property type="match status" value="1"/>
</dbReference>
<evidence type="ECO:0000256" key="1">
    <source>
        <dbReference type="ARBA" id="ARBA00023002"/>
    </source>
</evidence>
<dbReference type="InterPro" id="IPR015590">
    <property type="entry name" value="Aldehyde_DH_dom"/>
</dbReference>
<dbReference type="GO" id="GO:0004777">
    <property type="term" value="F:succinate-semialdehyde dehydrogenase (NAD+) activity"/>
    <property type="evidence" value="ECO:0007669"/>
    <property type="project" value="TreeGrafter"/>
</dbReference>
<accession>A0A1H0XUB9</accession>
<organism evidence="4 5">
    <name type="scientific">Leucobacter chromiiresistens</name>
    <dbReference type="NCBI Taxonomy" id="1079994"/>
    <lineage>
        <taxon>Bacteria</taxon>
        <taxon>Bacillati</taxon>
        <taxon>Actinomycetota</taxon>
        <taxon>Actinomycetes</taxon>
        <taxon>Micrococcales</taxon>
        <taxon>Microbacteriaceae</taxon>
        <taxon>Leucobacter</taxon>
    </lineage>
</organism>
<gene>
    <name evidence="4" type="ORF">SAMN04488565_0194</name>
</gene>
<sequence length="477" mass="49620">MSEQKSVRTSAGASAGVSASASAGVSASASAGSSRVDEVLERASRAFAAWRGEPVAARAEMLARAAEVYERRADEIARQMARDMGKPVSQGLAEVRSCAAILAHYASEAARVLQPEAVALDDGGRAEVRLQPTGVVLGIMPWNYPHYQLVRCIAPNLLLGNAVVFKHAAVCAGSAAIAERIFAEAGAPEGLVAHSGFSHDEVFAAIAHPLVAGVSFTGGEAVGAEIARAAGASLTKVVLELGGSDPFIVFDSERCDELARLAAAMRLSNAGQTCVSPKRIIVRRDLLPGFVNTFSAEFLSARAGDPLLAETVLGPLSSAAAADELRGAVRSAQRGGAEVRGDLTRDDADPRRFAPVVLLEPLRDQPVWRRELFGPVAMIVGADSVDEAIALANDSPYGLGATAFADTEEAAQRFAAEIDAGMVSVNRVRGGSPALPFGGVKRSGFGRELGVQGVREFANQQLVVIDEGRSADGARIA</sequence>
<dbReference type="eggNOG" id="COG1012">
    <property type="taxonomic scope" value="Bacteria"/>
</dbReference>
<dbReference type="STRING" id="1079994.SAMN04488565_0194"/>
<dbReference type="SUPFAM" id="SSF53720">
    <property type="entry name" value="ALDH-like"/>
    <property type="match status" value="1"/>
</dbReference>
<dbReference type="InterPro" id="IPR047110">
    <property type="entry name" value="GABD/Sad-like"/>
</dbReference>
<dbReference type="RefSeq" id="WP_010156054.1">
    <property type="nucleotide sequence ID" value="NZ_FNKB01000001.1"/>
</dbReference>
<dbReference type="PANTHER" id="PTHR43217:SF2">
    <property type="entry name" value="SUCCINATE-SEMIALDEHYDE DEHYDROGENASE [NADP(+)]"/>
    <property type="match status" value="1"/>
</dbReference>
<proteinExistence type="predicted"/>
<dbReference type="InterPro" id="IPR016161">
    <property type="entry name" value="Ald_DH/histidinol_DH"/>
</dbReference>
<evidence type="ECO:0000256" key="2">
    <source>
        <dbReference type="SAM" id="MobiDB-lite"/>
    </source>
</evidence>
<protein>
    <submittedName>
        <fullName evidence="4">Succinate-semialdehyde dehydrogenase / glutarate-semialdehyde dehydrogenase</fullName>
    </submittedName>
</protein>
<dbReference type="PANTHER" id="PTHR43217">
    <property type="entry name" value="SUCCINATE SEMIALDEHYDE DEHYDROGENASE [NAD(P)+] SAD"/>
    <property type="match status" value="1"/>
</dbReference>
<feature type="domain" description="Aldehyde dehydrogenase" evidence="3">
    <location>
        <begin position="28"/>
        <end position="462"/>
    </location>
</feature>
<dbReference type="Gene3D" id="3.40.309.10">
    <property type="entry name" value="Aldehyde Dehydrogenase, Chain A, domain 2"/>
    <property type="match status" value="1"/>
</dbReference>
<evidence type="ECO:0000313" key="4">
    <source>
        <dbReference type="EMBL" id="SDQ06527.1"/>
    </source>
</evidence>
<evidence type="ECO:0000259" key="3">
    <source>
        <dbReference type="Pfam" id="PF00171"/>
    </source>
</evidence>
<dbReference type="Proteomes" id="UP000182690">
    <property type="component" value="Unassembled WGS sequence"/>
</dbReference>
<keyword evidence="1" id="KW-0560">Oxidoreductase</keyword>